<protein>
    <submittedName>
        <fullName evidence="1">Uncharacterized protein</fullName>
    </submittedName>
</protein>
<evidence type="ECO:0000313" key="1">
    <source>
        <dbReference type="EMBL" id="KER02871.1"/>
    </source>
</evidence>
<dbReference type="Proteomes" id="UP000028002">
    <property type="component" value="Unassembled WGS sequence"/>
</dbReference>
<comment type="caution">
    <text evidence="1">The sequence shown here is derived from an EMBL/GenBank/DDBJ whole genome shotgun (WGS) entry which is preliminary data.</text>
</comment>
<dbReference type="EMBL" id="JGVH01000039">
    <property type="protein sequence ID" value="KER02871.1"/>
    <property type="molecule type" value="Genomic_DNA"/>
</dbReference>
<evidence type="ECO:0000313" key="2">
    <source>
        <dbReference type="Proteomes" id="UP000028002"/>
    </source>
</evidence>
<organism evidence="1 2">
    <name type="scientific">Photorhabdus temperata subsp. temperata Meg1</name>
    <dbReference type="NCBI Taxonomy" id="1393735"/>
    <lineage>
        <taxon>Bacteria</taxon>
        <taxon>Pseudomonadati</taxon>
        <taxon>Pseudomonadota</taxon>
        <taxon>Gammaproteobacteria</taxon>
        <taxon>Enterobacterales</taxon>
        <taxon>Morganellaceae</taxon>
        <taxon>Photorhabdus</taxon>
    </lineage>
</organism>
<sequence>MDILIHVGIQALDILVCCMNVEIEMMTGIQVADKY</sequence>
<reference evidence="1 2" key="1">
    <citation type="submission" date="2014-03" db="EMBL/GenBank/DDBJ databases">
        <title>Draft Genome of Photorhabdus temperata Meg1.</title>
        <authorList>
            <person name="Hurst S.G.IV."/>
            <person name="Morris K."/>
            <person name="Thomas K."/>
            <person name="Tisa L.S."/>
        </authorList>
    </citation>
    <scope>NUCLEOTIDE SEQUENCE [LARGE SCALE GENOMIC DNA]</scope>
    <source>
        <strain evidence="1 2">Meg1</strain>
    </source>
</reference>
<dbReference type="AlphaFoldDB" id="A0A081RW18"/>
<name>A0A081RW18_PHOTE</name>
<proteinExistence type="predicted"/>
<gene>
    <name evidence="1" type="ORF">MEG1DRAFT_02428</name>
</gene>
<accession>A0A081RW18</accession>